<gene>
    <name evidence="4" type="ORF">V1Y59_13065</name>
</gene>
<dbReference type="GO" id="GO:0016787">
    <property type="term" value="F:hydrolase activity"/>
    <property type="evidence" value="ECO:0007669"/>
    <property type="project" value="UniProtKB-KW"/>
</dbReference>
<dbReference type="InterPro" id="IPR036663">
    <property type="entry name" value="Fumarylacetoacetase_C_sf"/>
</dbReference>
<protein>
    <submittedName>
        <fullName evidence="4">Fumarylacetoacetate hydrolase family protein</fullName>
    </submittedName>
</protein>
<sequence length="317" mass="33449">MKLVTFADKLSGRPGALLGSGDVIDLRDSLADRLDGPLWTIADLLGRGAQAMAAASELVSTADADPTHAQQQGWIVEAAEVTLLGPTGHNPMLWTVGPLYPAHMREMGLNQTEAESMSIALRNANSIIGSGESIRLPSAAPDMVDWEGELALVIGKTAHGVSPDDALDHVAGYTIYNDVSAREHTPAYVDELNQPSGASARNATLNLLYKEFPTFSPLGPCITTADEIDAESLVLTTRVNGEVMQDFRPGDTTFSLAEAISFASSIFLLKPGDIISLGTSTGLGYAQQPPRYLRPGDEVAITVDGIGTLRNPVVAPG</sequence>
<evidence type="ECO:0000313" key="4">
    <source>
        <dbReference type="EMBL" id="MEE4024011.1"/>
    </source>
</evidence>
<dbReference type="EMBL" id="JAZDUE010000010">
    <property type="protein sequence ID" value="MEE4024011.1"/>
    <property type="molecule type" value="Genomic_DNA"/>
</dbReference>
<keyword evidence="5" id="KW-1185">Reference proteome</keyword>
<organism evidence="4 5">
    <name type="scientific">Gordonia prachuapensis</name>
    <dbReference type="NCBI Taxonomy" id="3115651"/>
    <lineage>
        <taxon>Bacteria</taxon>
        <taxon>Bacillati</taxon>
        <taxon>Actinomycetota</taxon>
        <taxon>Actinomycetes</taxon>
        <taxon>Mycobacteriales</taxon>
        <taxon>Gordoniaceae</taxon>
        <taxon>Gordonia</taxon>
    </lineage>
</organism>
<dbReference type="SUPFAM" id="SSF56529">
    <property type="entry name" value="FAH"/>
    <property type="match status" value="1"/>
</dbReference>
<dbReference type="PANTHER" id="PTHR42796">
    <property type="entry name" value="FUMARYLACETOACETATE HYDROLASE DOMAIN-CONTAINING PROTEIN 2A-RELATED"/>
    <property type="match status" value="1"/>
</dbReference>
<dbReference type="PANTHER" id="PTHR42796:SF4">
    <property type="entry name" value="FUMARYLACETOACETATE HYDROLASE DOMAIN-CONTAINING PROTEIN 2A"/>
    <property type="match status" value="1"/>
</dbReference>
<dbReference type="Gene3D" id="3.90.850.10">
    <property type="entry name" value="Fumarylacetoacetase-like, C-terminal domain"/>
    <property type="match status" value="1"/>
</dbReference>
<comment type="similarity">
    <text evidence="1">Belongs to the FAH family.</text>
</comment>
<dbReference type="InterPro" id="IPR051121">
    <property type="entry name" value="FAH"/>
</dbReference>
<comment type="caution">
    <text evidence="4">The sequence shown here is derived from an EMBL/GenBank/DDBJ whole genome shotgun (WGS) entry which is preliminary data.</text>
</comment>
<evidence type="ECO:0000259" key="3">
    <source>
        <dbReference type="Pfam" id="PF01557"/>
    </source>
</evidence>
<name>A0ABU7MV50_9ACTN</name>
<feature type="domain" description="Fumarylacetoacetase-like C-terminal" evidence="3">
    <location>
        <begin position="94"/>
        <end position="314"/>
    </location>
</feature>
<keyword evidence="4" id="KW-0378">Hydrolase</keyword>
<evidence type="ECO:0000256" key="1">
    <source>
        <dbReference type="ARBA" id="ARBA00010211"/>
    </source>
</evidence>
<proteinExistence type="inferred from homology"/>
<evidence type="ECO:0000313" key="5">
    <source>
        <dbReference type="Proteomes" id="UP001335729"/>
    </source>
</evidence>
<dbReference type="RefSeq" id="WP_330505403.1">
    <property type="nucleotide sequence ID" value="NZ_JAZDUE010000010.1"/>
</dbReference>
<reference evidence="4 5" key="1">
    <citation type="submission" date="2024-01" db="EMBL/GenBank/DDBJ databases">
        <title>Draft genome sequence of Gordonia sp. PKS22-38.</title>
        <authorList>
            <person name="Suphannarot A."/>
            <person name="Mingma R."/>
        </authorList>
    </citation>
    <scope>NUCLEOTIDE SEQUENCE [LARGE SCALE GENOMIC DNA]</scope>
    <source>
        <strain evidence="4 5">PKS22-38</strain>
    </source>
</reference>
<dbReference type="Pfam" id="PF01557">
    <property type="entry name" value="FAA_hydrolase"/>
    <property type="match status" value="1"/>
</dbReference>
<accession>A0ABU7MV50</accession>
<dbReference type="Proteomes" id="UP001335729">
    <property type="component" value="Unassembled WGS sequence"/>
</dbReference>
<keyword evidence="2" id="KW-0479">Metal-binding</keyword>
<evidence type="ECO:0000256" key="2">
    <source>
        <dbReference type="ARBA" id="ARBA00022723"/>
    </source>
</evidence>
<dbReference type="InterPro" id="IPR011234">
    <property type="entry name" value="Fumarylacetoacetase-like_C"/>
</dbReference>